<dbReference type="Gene3D" id="3.60.110.10">
    <property type="entry name" value="Carbon-nitrogen hydrolase"/>
    <property type="match status" value="1"/>
</dbReference>
<dbReference type="Pfam" id="PF00795">
    <property type="entry name" value="CN_hydrolase"/>
    <property type="match status" value="1"/>
</dbReference>
<dbReference type="PROSITE" id="PS00920">
    <property type="entry name" value="NITRIL_CHT_1"/>
    <property type="match status" value="1"/>
</dbReference>
<evidence type="ECO:0000313" key="5">
    <source>
        <dbReference type="Proteomes" id="UP001596116"/>
    </source>
</evidence>
<dbReference type="InterPro" id="IPR044149">
    <property type="entry name" value="Nitrilases_CHs"/>
</dbReference>
<dbReference type="PANTHER" id="PTHR46044:SF1">
    <property type="entry name" value="CN HYDROLASE DOMAIN-CONTAINING PROTEIN"/>
    <property type="match status" value="1"/>
</dbReference>
<feature type="domain" description="CN hydrolase" evidence="3">
    <location>
        <begin position="4"/>
        <end position="276"/>
    </location>
</feature>
<proteinExistence type="inferred from homology"/>
<gene>
    <name evidence="4" type="ORF">ACFMB1_02385</name>
</gene>
<organism evidence="4 5">
    <name type="scientific">Hyphococcus aureus</name>
    <dbReference type="NCBI Taxonomy" id="2666033"/>
    <lineage>
        <taxon>Bacteria</taxon>
        <taxon>Pseudomonadati</taxon>
        <taxon>Pseudomonadota</taxon>
        <taxon>Alphaproteobacteria</taxon>
        <taxon>Parvularculales</taxon>
        <taxon>Parvularculaceae</taxon>
        <taxon>Hyphococcus</taxon>
    </lineage>
</organism>
<dbReference type="InterPro" id="IPR003010">
    <property type="entry name" value="C-N_Hydrolase"/>
</dbReference>
<evidence type="ECO:0000256" key="2">
    <source>
        <dbReference type="PROSITE-ProRule" id="PRU10139"/>
    </source>
</evidence>
<dbReference type="CDD" id="cd07564">
    <property type="entry name" value="nitrilases_CHs"/>
    <property type="match status" value="1"/>
</dbReference>
<dbReference type="InterPro" id="IPR036526">
    <property type="entry name" value="C-N_Hydrolase_sf"/>
</dbReference>
<dbReference type="PANTHER" id="PTHR46044">
    <property type="entry name" value="NITRILASE"/>
    <property type="match status" value="1"/>
</dbReference>
<dbReference type="PROSITE" id="PS50263">
    <property type="entry name" value="CN_HYDROLASE"/>
    <property type="match status" value="1"/>
</dbReference>
<reference evidence="4 5" key="1">
    <citation type="submission" date="2024-09" db="EMBL/GenBank/DDBJ databases">
        <authorList>
            <person name="Zhang Z.-H."/>
        </authorList>
    </citation>
    <scope>NUCLEOTIDE SEQUENCE [LARGE SCALE GENOMIC DNA]</scope>
    <source>
        <strain evidence="4 5">HHTR114</strain>
    </source>
</reference>
<protein>
    <submittedName>
        <fullName evidence="4">Carbon-nitrogen hydrolase family protein</fullName>
    </submittedName>
</protein>
<keyword evidence="5" id="KW-1185">Reference proteome</keyword>
<dbReference type="SUPFAM" id="SSF56317">
    <property type="entry name" value="Carbon-nitrogen hydrolase"/>
    <property type="match status" value="1"/>
</dbReference>
<feature type="active site" description="Proton acceptor" evidence="2">
    <location>
        <position position="44"/>
    </location>
</feature>
<accession>A0ABW1KUM7</accession>
<comment type="similarity">
    <text evidence="1">Belongs to the carbon-nitrogen hydrolase superfamily. Nitrilase family.</text>
</comment>
<dbReference type="InterPro" id="IPR000132">
    <property type="entry name" value="Nitrilase/CN_hydratase_CS"/>
</dbReference>
<evidence type="ECO:0000313" key="4">
    <source>
        <dbReference type="EMBL" id="MFC6034371.1"/>
    </source>
</evidence>
<dbReference type="EMBL" id="JBHPON010000001">
    <property type="protein sequence ID" value="MFC6034371.1"/>
    <property type="molecule type" value="Genomic_DNA"/>
</dbReference>
<evidence type="ECO:0000256" key="1">
    <source>
        <dbReference type="ARBA" id="ARBA00008129"/>
    </source>
</evidence>
<dbReference type="Proteomes" id="UP001596116">
    <property type="component" value="Unassembled WGS sequence"/>
</dbReference>
<comment type="caution">
    <text evidence="4">The sequence shown here is derived from an EMBL/GenBank/DDBJ whole genome shotgun (WGS) entry which is preliminary data.</text>
</comment>
<keyword evidence="4" id="KW-0378">Hydrolase</keyword>
<dbReference type="RefSeq" id="WP_379880309.1">
    <property type="nucleotide sequence ID" value="NZ_JBHPON010000001.1"/>
</dbReference>
<name>A0ABW1KUM7_9PROT</name>
<dbReference type="GO" id="GO:0016787">
    <property type="term" value="F:hydrolase activity"/>
    <property type="evidence" value="ECO:0007669"/>
    <property type="project" value="UniProtKB-KW"/>
</dbReference>
<dbReference type="PROSITE" id="PS00921">
    <property type="entry name" value="NITRIL_CHT_2"/>
    <property type="match status" value="1"/>
</dbReference>
<evidence type="ECO:0000259" key="3">
    <source>
        <dbReference type="PROSITE" id="PS50263"/>
    </source>
</evidence>
<sequence>MLEMKAAAVQAAPVLFDTPATLEKVEALAAAAAENGANFIVFPEAFIGGYPKGSHFGAPVGSRSAEGRSLFRQYFEGAIEVPGPETERLARLAGAIKADLIVGAIERAPKSEGGGTLYCSALVFSADGKFCGRRKKLMPTAAERVIWGCGDGSTLDAFDVRAGRVGAAICWENFMPMLRMSQYAQGVELYCAPTVDDRESWASLMRVVALEGRCFVISACQFMRRSDAPPDFHPIQGDASETVLINGGSLIVSPLGDILAGPCHGEETILYANLDPAEIIKGKMDFDVAGHYARPDVFQLQVNRMRQSPMSDA</sequence>